<evidence type="ECO:0000256" key="1">
    <source>
        <dbReference type="SAM" id="MobiDB-lite"/>
    </source>
</evidence>
<accession>A0A0A9AV33</accession>
<proteinExistence type="predicted"/>
<reference evidence="2" key="2">
    <citation type="journal article" date="2015" name="Data Brief">
        <title>Shoot transcriptome of the giant reed, Arundo donax.</title>
        <authorList>
            <person name="Barrero R.A."/>
            <person name="Guerrero F.D."/>
            <person name="Moolhuijzen P."/>
            <person name="Goolsby J.A."/>
            <person name="Tidwell J."/>
            <person name="Bellgard S.E."/>
            <person name="Bellgard M.I."/>
        </authorList>
    </citation>
    <scope>NUCLEOTIDE SEQUENCE</scope>
    <source>
        <tissue evidence="2">Shoot tissue taken approximately 20 cm above the soil surface</tissue>
    </source>
</reference>
<dbReference type="AlphaFoldDB" id="A0A0A9AV33"/>
<name>A0A0A9AV33_ARUDO</name>
<reference evidence="2" key="1">
    <citation type="submission" date="2014-09" db="EMBL/GenBank/DDBJ databases">
        <authorList>
            <person name="Magalhaes I.L.F."/>
            <person name="Oliveira U."/>
            <person name="Santos F.R."/>
            <person name="Vidigal T.H.D.A."/>
            <person name="Brescovit A.D."/>
            <person name="Santos A.J."/>
        </authorList>
    </citation>
    <scope>NUCLEOTIDE SEQUENCE</scope>
    <source>
        <tissue evidence="2">Shoot tissue taken approximately 20 cm above the soil surface</tissue>
    </source>
</reference>
<evidence type="ECO:0000313" key="2">
    <source>
        <dbReference type="EMBL" id="JAD50957.1"/>
    </source>
</evidence>
<sequence length="54" mass="6313">MAPGTRGYKPRPPVEHHSLLRNLPQTSRRNKIIEKFQFTNPFGDLIYWCALETS</sequence>
<organism evidence="2">
    <name type="scientific">Arundo donax</name>
    <name type="common">Giant reed</name>
    <name type="synonym">Donax arundinaceus</name>
    <dbReference type="NCBI Taxonomy" id="35708"/>
    <lineage>
        <taxon>Eukaryota</taxon>
        <taxon>Viridiplantae</taxon>
        <taxon>Streptophyta</taxon>
        <taxon>Embryophyta</taxon>
        <taxon>Tracheophyta</taxon>
        <taxon>Spermatophyta</taxon>
        <taxon>Magnoliopsida</taxon>
        <taxon>Liliopsida</taxon>
        <taxon>Poales</taxon>
        <taxon>Poaceae</taxon>
        <taxon>PACMAD clade</taxon>
        <taxon>Arundinoideae</taxon>
        <taxon>Arundineae</taxon>
        <taxon>Arundo</taxon>
    </lineage>
</organism>
<feature type="region of interest" description="Disordered" evidence="1">
    <location>
        <begin position="1"/>
        <end position="22"/>
    </location>
</feature>
<dbReference type="EMBL" id="GBRH01246938">
    <property type="protein sequence ID" value="JAD50957.1"/>
    <property type="molecule type" value="Transcribed_RNA"/>
</dbReference>
<protein>
    <submittedName>
        <fullName evidence="2">Uncharacterized protein</fullName>
    </submittedName>
</protein>